<evidence type="ECO:0000313" key="1">
    <source>
        <dbReference type="EMBL" id="CDL25419.1"/>
    </source>
</evidence>
<name>W1ETA8_ECOLX</name>
<dbReference type="AlphaFoldDB" id="W1ETA8"/>
<sequence length="40" mass="4233">MHSQPGASLALGELLMTRETVATETPASRATSFMVAMKIP</sequence>
<protein>
    <submittedName>
        <fullName evidence="1">Uncharacterized protein</fullName>
    </submittedName>
</protein>
<accession>W1ETA8</accession>
<proteinExistence type="predicted"/>
<organism evidence="1 2">
    <name type="scientific">Escherichia coli ISC7</name>
    <dbReference type="NCBI Taxonomy" id="1432555"/>
    <lineage>
        <taxon>Bacteria</taxon>
        <taxon>Pseudomonadati</taxon>
        <taxon>Pseudomonadota</taxon>
        <taxon>Gammaproteobacteria</taxon>
        <taxon>Enterobacterales</taxon>
        <taxon>Enterobacteriaceae</taxon>
        <taxon>Escherichia</taxon>
    </lineage>
</organism>
<reference evidence="1 2" key="1">
    <citation type="submission" date="2013-10" db="EMBL/GenBank/DDBJ databases">
        <title>Antibiotic resistance diversity of beta-lactamase producers in the General Hospital Vienna.</title>
        <authorList>
            <person name="Barisic I."/>
            <person name="Mitteregger D."/>
            <person name="Hirschl A.M."/>
            <person name="Noehammer C."/>
            <person name="Wiesinger-Mayr H."/>
        </authorList>
    </citation>
    <scope>NUCLEOTIDE SEQUENCE [LARGE SCALE GENOMIC DNA]</scope>
    <source>
        <strain evidence="1 2">ISC7</strain>
    </source>
</reference>
<dbReference type="EMBL" id="CBWN010000034">
    <property type="protein sequence ID" value="CDL25419.1"/>
    <property type="molecule type" value="Genomic_DNA"/>
</dbReference>
<comment type="caution">
    <text evidence="1">The sequence shown here is derived from an EMBL/GenBank/DDBJ whole genome shotgun (WGS) entry which is preliminary data.</text>
</comment>
<evidence type="ECO:0000313" key="2">
    <source>
        <dbReference type="Proteomes" id="UP000019199"/>
    </source>
</evidence>
<dbReference type="Proteomes" id="UP000019199">
    <property type="component" value="Unassembled WGS sequence"/>
</dbReference>